<gene>
    <name evidence="3" type="primary">Cnig_chr_I.g828</name>
    <name evidence="3" type="ORF">B9Z55_000828</name>
</gene>
<feature type="compositionally biased region" description="Polar residues" evidence="1">
    <location>
        <begin position="7"/>
        <end position="21"/>
    </location>
</feature>
<dbReference type="EMBL" id="PDUG01000001">
    <property type="protein sequence ID" value="PIC55635.1"/>
    <property type="molecule type" value="Genomic_DNA"/>
</dbReference>
<feature type="region of interest" description="Disordered" evidence="1">
    <location>
        <begin position="1"/>
        <end position="21"/>
    </location>
</feature>
<organism evidence="3 4">
    <name type="scientific">Caenorhabditis nigoni</name>
    <dbReference type="NCBI Taxonomy" id="1611254"/>
    <lineage>
        <taxon>Eukaryota</taxon>
        <taxon>Metazoa</taxon>
        <taxon>Ecdysozoa</taxon>
        <taxon>Nematoda</taxon>
        <taxon>Chromadorea</taxon>
        <taxon>Rhabditida</taxon>
        <taxon>Rhabditina</taxon>
        <taxon>Rhabditomorpha</taxon>
        <taxon>Rhabditoidea</taxon>
        <taxon>Rhabditidae</taxon>
        <taxon>Peloderinae</taxon>
        <taxon>Caenorhabditis</taxon>
    </lineage>
</organism>
<dbReference type="PROSITE" id="PS50097">
    <property type="entry name" value="BTB"/>
    <property type="match status" value="1"/>
</dbReference>
<name>A0A2G5VV12_9PELO</name>
<dbReference type="PANTHER" id="PTHR22744">
    <property type="entry name" value="HELIX LOOP HELIX PROTEIN 21-RELATED"/>
    <property type="match status" value="1"/>
</dbReference>
<dbReference type="Pfam" id="PF00651">
    <property type="entry name" value="BTB"/>
    <property type="match status" value="1"/>
</dbReference>
<protein>
    <recommendedName>
        <fullName evidence="2">BTB domain-containing protein</fullName>
    </recommendedName>
</protein>
<dbReference type="STRING" id="1611254.A0A2G5VV12"/>
<accession>A0A2G5VV12</accession>
<dbReference type="InterPro" id="IPR000210">
    <property type="entry name" value="BTB/POZ_dom"/>
</dbReference>
<comment type="caution">
    <text evidence="3">The sequence shown here is derived from an EMBL/GenBank/DDBJ whole genome shotgun (WGS) entry which is preliminary data.</text>
</comment>
<evidence type="ECO:0000256" key="1">
    <source>
        <dbReference type="SAM" id="MobiDB-lite"/>
    </source>
</evidence>
<dbReference type="Proteomes" id="UP000230233">
    <property type="component" value="Chromosome I"/>
</dbReference>
<dbReference type="InterPro" id="IPR011333">
    <property type="entry name" value="SKP1/BTB/POZ_sf"/>
</dbReference>
<dbReference type="SMART" id="SM00225">
    <property type="entry name" value="BTB"/>
    <property type="match status" value="1"/>
</dbReference>
<reference evidence="4" key="1">
    <citation type="submission" date="2017-10" db="EMBL/GenBank/DDBJ databases">
        <title>Rapid genome shrinkage in a self-fertile nematode reveals novel sperm competition proteins.</title>
        <authorList>
            <person name="Yin D."/>
            <person name="Schwarz E.M."/>
            <person name="Thomas C.G."/>
            <person name="Felde R.L."/>
            <person name="Korf I.F."/>
            <person name="Cutter A.D."/>
            <person name="Schartner C.M."/>
            <person name="Ralston E.J."/>
            <person name="Meyer B.J."/>
            <person name="Haag E.S."/>
        </authorList>
    </citation>
    <scope>NUCLEOTIDE SEQUENCE [LARGE SCALE GENOMIC DNA]</scope>
    <source>
        <strain evidence="4">JU1422</strain>
    </source>
</reference>
<dbReference type="OrthoDB" id="5972746at2759"/>
<dbReference type="SUPFAM" id="SSF54695">
    <property type="entry name" value="POZ domain"/>
    <property type="match status" value="1"/>
</dbReference>
<evidence type="ECO:0000313" key="4">
    <source>
        <dbReference type="Proteomes" id="UP000230233"/>
    </source>
</evidence>
<evidence type="ECO:0000313" key="3">
    <source>
        <dbReference type="EMBL" id="PIC55635.1"/>
    </source>
</evidence>
<sequence>MHDRQQTKTPRQSSHFGTQNIHSQINTVRPKKYLPSVFTSSTLVPLHLTVKNSETTGTMTTEVITYESDKQHLSKDSTVLEFGEKDGIRHVWVGNIICWKAKFTWNFDWKTLKSQGVDRLVGHLIVSNVDGKWKPHTINIDWTDPNQSISKFEEDPTFSDSHLVKFEYNLTAHYAELPPPEKISYDGMFLASDITDAILVVEGKKLNVNKTFLSVHSDYFKILFSEKFQEGQMKEIPLKGVSYEDFGLLLSSFYPNQQFPNDHTVEKLLEMASRFQVLSVIRIVEHHLLHHSKIRKEKMLSLADEYGMKQLLEKCVGRIDSMETVKKLKKSPEYEKLSVRTCRLIGERLLKIA</sequence>
<keyword evidence="4" id="KW-1185">Reference proteome</keyword>
<dbReference type="PANTHER" id="PTHR22744:SF14">
    <property type="entry name" value="BTB DOMAIN-CONTAINING PROTEIN-RELATED"/>
    <property type="match status" value="1"/>
</dbReference>
<dbReference type="AlphaFoldDB" id="A0A2G5VV12"/>
<dbReference type="Gene3D" id="3.30.710.10">
    <property type="entry name" value="Potassium Channel Kv1.1, Chain A"/>
    <property type="match status" value="1"/>
</dbReference>
<proteinExistence type="predicted"/>
<evidence type="ECO:0000259" key="2">
    <source>
        <dbReference type="PROSITE" id="PS50097"/>
    </source>
</evidence>
<feature type="domain" description="BTB" evidence="2">
    <location>
        <begin position="195"/>
        <end position="262"/>
    </location>
</feature>
<dbReference type="CDD" id="cd18186">
    <property type="entry name" value="BTB_POZ_ZBTB_KLHL-like"/>
    <property type="match status" value="1"/>
</dbReference>